<evidence type="ECO:0000259" key="2">
    <source>
        <dbReference type="PROSITE" id="PS51767"/>
    </source>
</evidence>
<name>A0A8H7ISH8_9PLEO</name>
<comment type="caution">
    <text evidence="3">The sequence shown here is derived from an EMBL/GenBank/DDBJ whole genome shotgun (WGS) entry which is preliminary data.</text>
</comment>
<dbReference type="SUPFAM" id="SSF50630">
    <property type="entry name" value="Acid proteases"/>
    <property type="match status" value="1"/>
</dbReference>
<proteinExistence type="predicted"/>
<reference evidence="3" key="2">
    <citation type="submission" date="2020-09" db="EMBL/GenBank/DDBJ databases">
        <title>Reference genome assembly for Australian Ascochyta lentis isolate Al4.</title>
        <authorList>
            <person name="Lee R.C."/>
            <person name="Farfan-Caceres L.M."/>
            <person name="Debler J.W."/>
            <person name="Williams A.H."/>
            <person name="Henares B.M."/>
        </authorList>
    </citation>
    <scope>NUCLEOTIDE SEQUENCE</scope>
    <source>
        <strain evidence="3">Al4</strain>
    </source>
</reference>
<reference evidence="3" key="1">
    <citation type="submission" date="2018-12" db="EMBL/GenBank/DDBJ databases">
        <authorList>
            <person name="Syme R.A."/>
            <person name="Farfan-Caceres L."/>
            <person name="Lichtenzveig J."/>
        </authorList>
    </citation>
    <scope>NUCLEOTIDE SEQUENCE</scope>
    <source>
        <strain evidence="3">Al4</strain>
    </source>
</reference>
<keyword evidence="1" id="KW-0732">Signal</keyword>
<dbReference type="InterPro" id="IPR021109">
    <property type="entry name" value="Peptidase_aspartic_dom_sf"/>
</dbReference>
<feature type="domain" description="Peptidase A1" evidence="2">
    <location>
        <begin position="1"/>
        <end position="260"/>
    </location>
</feature>
<evidence type="ECO:0000313" key="3">
    <source>
        <dbReference type="EMBL" id="KAF9691215.1"/>
    </source>
</evidence>
<protein>
    <recommendedName>
        <fullName evidence="2">Peptidase A1 domain-containing protein</fullName>
    </recommendedName>
</protein>
<accession>A0A8H7ISH8</accession>
<gene>
    <name evidence="3" type="ORF">EKO04_010713</name>
</gene>
<evidence type="ECO:0000313" key="4">
    <source>
        <dbReference type="Proteomes" id="UP000651452"/>
    </source>
</evidence>
<feature type="chain" id="PRO_5034094779" description="Peptidase A1 domain-containing protein" evidence="1">
    <location>
        <begin position="17"/>
        <end position="261"/>
    </location>
</feature>
<dbReference type="EMBL" id="RZGK01000021">
    <property type="protein sequence ID" value="KAF9691215.1"/>
    <property type="molecule type" value="Genomic_DNA"/>
</dbReference>
<evidence type="ECO:0000256" key="1">
    <source>
        <dbReference type="SAM" id="SignalP"/>
    </source>
</evidence>
<dbReference type="Gene3D" id="2.40.70.10">
    <property type="entry name" value="Acid Proteases"/>
    <property type="match status" value="1"/>
</dbReference>
<dbReference type="PROSITE" id="PS51767">
    <property type="entry name" value="PEPTIDASE_A1"/>
    <property type="match status" value="1"/>
</dbReference>
<dbReference type="AlphaFoldDB" id="A0A8H7ISH8"/>
<organism evidence="3 4">
    <name type="scientific">Ascochyta lentis</name>
    <dbReference type="NCBI Taxonomy" id="205686"/>
    <lineage>
        <taxon>Eukaryota</taxon>
        <taxon>Fungi</taxon>
        <taxon>Dikarya</taxon>
        <taxon>Ascomycota</taxon>
        <taxon>Pezizomycotina</taxon>
        <taxon>Dothideomycetes</taxon>
        <taxon>Pleosporomycetidae</taxon>
        <taxon>Pleosporales</taxon>
        <taxon>Pleosporineae</taxon>
        <taxon>Didymellaceae</taxon>
        <taxon>Ascochyta</taxon>
    </lineage>
</organism>
<dbReference type="Proteomes" id="UP000651452">
    <property type="component" value="Unassembled WGS sequence"/>
</dbReference>
<sequence length="261" mass="29244">MFSLFLLAVTPLLAKAQLNQQTPLKEQGSEFAVPLTLKDGRTYSFQSGNRLLDLDELQNVVNDGRTSSRPQIVSIHIPLDATQPGTMTFGHEETKARFSPDIEWINTRIPGADMPTTHIGIRKGGMMAKDIYTARLALNTPYVSLPGEIYDILVQATNPTPWQHDGGYDDVVDCGALQRFPDLVLGLDPEREEEEDNEDAEDKEIVVTPRQYVLEVEEGKCILMARRAYQRGSEEVVLGWAAVRGREVVLDWTRERTGFGQ</sequence>
<dbReference type="OrthoDB" id="3747338at2759"/>
<feature type="signal peptide" evidence="1">
    <location>
        <begin position="1"/>
        <end position="16"/>
    </location>
</feature>
<dbReference type="InterPro" id="IPR033121">
    <property type="entry name" value="PEPTIDASE_A1"/>
</dbReference>
<keyword evidence="4" id="KW-1185">Reference proteome</keyword>